<dbReference type="PANTHER" id="PTHR42718:SF9">
    <property type="entry name" value="MAJOR FACILITATOR SUPERFAMILY MULTIDRUG TRANSPORTER MFSC"/>
    <property type="match status" value="1"/>
</dbReference>
<name>A0A8H3TYY5_9TREE</name>
<dbReference type="InterPro" id="IPR005829">
    <property type="entry name" value="Sugar_transporter_CS"/>
</dbReference>
<feature type="transmembrane region" description="Helical" evidence="7">
    <location>
        <begin position="60"/>
        <end position="81"/>
    </location>
</feature>
<evidence type="ECO:0000256" key="2">
    <source>
        <dbReference type="ARBA" id="ARBA00022448"/>
    </source>
</evidence>
<keyword evidence="10" id="KW-1185">Reference proteome</keyword>
<feature type="transmembrane region" description="Helical" evidence="7">
    <location>
        <begin position="125"/>
        <end position="144"/>
    </location>
</feature>
<dbReference type="PANTHER" id="PTHR42718">
    <property type="entry name" value="MAJOR FACILITATOR SUPERFAMILY MULTIDRUG TRANSPORTER MFSC"/>
    <property type="match status" value="1"/>
</dbReference>
<feature type="compositionally biased region" description="Polar residues" evidence="6">
    <location>
        <begin position="605"/>
        <end position="617"/>
    </location>
</feature>
<feature type="region of interest" description="Disordered" evidence="6">
    <location>
        <begin position="92"/>
        <end position="111"/>
    </location>
</feature>
<evidence type="ECO:0000256" key="7">
    <source>
        <dbReference type="SAM" id="Phobius"/>
    </source>
</evidence>
<feature type="transmembrane region" description="Helical" evidence="7">
    <location>
        <begin position="252"/>
        <end position="277"/>
    </location>
</feature>
<keyword evidence="5 7" id="KW-0472">Membrane</keyword>
<evidence type="ECO:0000256" key="1">
    <source>
        <dbReference type="ARBA" id="ARBA00004141"/>
    </source>
</evidence>
<sequence length="645" mass="69079">MSSAELSHASTETDSRTREDCLACKLVGSAAFVGVGLYALQVAHKDGTFSRVRPPGGSIIGGRVAALMGIDFSVSFTRPLLARIRKTEMTSASSASLGNPKPAKQESITKTSVAHEDLQPSTIRVILLAIVLTFANVLNALGNTGVQVLLDSIAEGLDIDENNLQWIFNSMQLPFGCFVLVAGRAADILGRKRVFNIGIIIAAATTLIAGFMDNEIAFYVFRALSGIGGALVASSNIGIVAENTGPGRLRSLSIGLCISGLPLGGAVGFASAAPLAAATTWRAVFWLLAGLYLIPLAGVFFLATHHLETSEENDRRIDWVGGALFTIGAVFLFFCLSQALSETKGFGTSYIIGLLVLSVLLLSSAVAWVHYLEKKTHYPPIMRISIVTRDHYRVAVVYLVNFCCISSYAGLTFTSQIYYQRYEDMKATELTLRYLPGPVVGVVCNILAGVLASRIAPAWSFMFGSALSATANVLYAIMDEKATYFTYQFFAQMLCVIGPDVVVVTGYVYLTGVVGIGEVAVAGASLQFFIAFGFVCGPSLSTIIYTGLVQRKVGRGLTQAESKESPELLSSLRASFWLWAGIGYISLVLSVILLRIMKEADKSTDTPASESLRAHSQAQEENHGAALDETARSEWITQLRKGSVG</sequence>
<feature type="transmembrane region" description="Helical" evidence="7">
    <location>
        <begin position="218"/>
        <end position="240"/>
    </location>
</feature>
<feature type="region of interest" description="Disordered" evidence="6">
    <location>
        <begin position="605"/>
        <end position="631"/>
    </location>
</feature>
<comment type="subcellular location">
    <subcellularLocation>
        <location evidence="1">Membrane</location>
        <topology evidence="1">Multi-pass membrane protein</topology>
    </subcellularLocation>
</comment>
<dbReference type="Pfam" id="PF15055">
    <property type="entry name" value="DMAC1_Dmo2"/>
    <property type="match status" value="1"/>
</dbReference>
<evidence type="ECO:0000313" key="10">
    <source>
        <dbReference type="Proteomes" id="UP000620104"/>
    </source>
</evidence>
<feature type="transmembrane region" description="Helical" evidence="7">
    <location>
        <begin position="164"/>
        <end position="182"/>
    </location>
</feature>
<dbReference type="SUPFAM" id="SSF103473">
    <property type="entry name" value="MFS general substrate transporter"/>
    <property type="match status" value="1"/>
</dbReference>
<accession>A0A8H3TYY5</accession>
<feature type="transmembrane region" description="Helical" evidence="7">
    <location>
        <begin position="458"/>
        <end position="477"/>
    </location>
</feature>
<dbReference type="InterPro" id="IPR036259">
    <property type="entry name" value="MFS_trans_sf"/>
</dbReference>
<dbReference type="Pfam" id="PF07690">
    <property type="entry name" value="MFS_1"/>
    <property type="match status" value="1"/>
</dbReference>
<proteinExistence type="predicted"/>
<dbReference type="GO" id="GO:0016020">
    <property type="term" value="C:membrane"/>
    <property type="evidence" value="ECO:0007669"/>
    <property type="project" value="UniProtKB-SubCell"/>
</dbReference>
<feature type="transmembrane region" description="Helical" evidence="7">
    <location>
        <begin position="576"/>
        <end position="594"/>
    </location>
</feature>
<reference evidence="9" key="1">
    <citation type="submission" date="2020-07" db="EMBL/GenBank/DDBJ databases">
        <title>Draft Genome Sequence of a Deep-Sea Yeast, Naganishia (Cryptococcus) liquefaciens strain N6.</title>
        <authorList>
            <person name="Han Y.W."/>
            <person name="Kajitani R."/>
            <person name="Morimoto H."/>
            <person name="Parhat M."/>
            <person name="Tsubouchi H."/>
            <person name="Bakenova O."/>
            <person name="Ogata M."/>
            <person name="Argunhan B."/>
            <person name="Aoki R."/>
            <person name="Kajiwara S."/>
            <person name="Itoh T."/>
            <person name="Iwasaki H."/>
        </authorList>
    </citation>
    <scope>NUCLEOTIDE SEQUENCE</scope>
    <source>
        <strain evidence="9">N6</strain>
    </source>
</reference>
<evidence type="ECO:0000256" key="4">
    <source>
        <dbReference type="ARBA" id="ARBA00022989"/>
    </source>
</evidence>
<dbReference type="AlphaFoldDB" id="A0A8H3TYY5"/>
<keyword evidence="3 7" id="KW-0812">Transmembrane</keyword>
<gene>
    <name evidence="9" type="ORF">NliqN6_6182</name>
</gene>
<feature type="transmembrane region" description="Helical" evidence="7">
    <location>
        <begin position="392"/>
        <end position="411"/>
    </location>
</feature>
<organism evidence="9 10">
    <name type="scientific">Naganishia liquefaciens</name>
    <dbReference type="NCBI Taxonomy" id="104408"/>
    <lineage>
        <taxon>Eukaryota</taxon>
        <taxon>Fungi</taxon>
        <taxon>Dikarya</taxon>
        <taxon>Basidiomycota</taxon>
        <taxon>Agaricomycotina</taxon>
        <taxon>Tremellomycetes</taxon>
        <taxon>Filobasidiales</taxon>
        <taxon>Filobasidiaceae</taxon>
        <taxon>Naganishia</taxon>
    </lineage>
</organism>
<feature type="transmembrane region" description="Helical" evidence="7">
    <location>
        <begin position="319"/>
        <end position="339"/>
    </location>
</feature>
<dbReference type="InterPro" id="IPR020846">
    <property type="entry name" value="MFS_dom"/>
</dbReference>
<dbReference type="Gene3D" id="1.20.1250.20">
    <property type="entry name" value="MFS general substrate transporter like domains"/>
    <property type="match status" value="2"/>
</dbReference>
<evidence type="ECO:0000256" key="5">
    <source>
        <dbReference type="ARBA" id="ARBA00023136"/>
    </source>
</evidence>
<evidence type="ECO:0000256" key="3">
    <source>
        <dbReference type="ARBA" id="ARBA00022692"/>
    </source>
</evidence>
<feature type="transmembrane region" description="Helical" evidence="7">
    <location>
        <begin position="194"/>
        <end position="212"/>
    </location>
</feature>
<protein>
    <recommendedName>
        <fullName evidence="8">Major facilitator superfamily (MFS) profile domain-containing protein</fullName>
    </recommendedName>
</protein>
<feature type="transmembrane region" description="Helical" evidence="7">
    <location>
        <begin position="283"/>
        <end position="307"/>
    </location>
</feature>
<evidence type="ECO:0000256" key="6">
    <source>
        <dbReference type="SAM" id="MobiDB-lite"/>
    </source>
</evidence>
<keyword evidence="4 7" id="KW-1133">Transmembrane helix</keyword>
<dbReference type="OrthoDB" id="2130629at2759"/>
<feature type="transmembrane region" description="Helical" evidence="7">
    <location>
        <begin position="21"/>
        <end position="40"/>
    </location>
</feature>
<evidence type="ECO:0000259" key="8">
    <source>
        <dbReference type="PROSITE" id="PS50850"/>
    </source>
</evidence>
<comment type="caution">
    <text evidence="9">The sequence shown here is derived from an EMBL/GenBank/DDBJ whole genome shotgun (WGS) entry which is preliminary data.</text>
</comment>
<dbReference type="PROSITE" id="PS00216">
    <property type="entry name" value="SUGAR_TRANSPORT_1"/>
    <property type="match status" value="1"/>
</dbReference>
<dbReference type="GO" id="GO:0022857">
    <property type="term" value="F:transmembrane transporter activity"/>
    <property type="evidence" value="ECO:0007669"/>
    <property type="project" value="InterPro"/>
</dbReference>
<feature type="domain" description="Major facilitator superfamily (MFS) profile" evidence="8">
    <location>
        <begin position="128"/>
        <end position="598"/>
    </location>
</feature>
<evidence type="ECO:0000313" key="9">
    <source>
        <dbReference type="EMBL" id="GHJ89780.1"/>
    </source>
</evidence>
<dbReference type="InterPro" id="IPR011701">
    <property type="entry name" value="MFS"/>
</dbReference>
<feature type="transmembrane region" description="Helical" evidence="7">
    <location>
        <begin position="528"/>
        <end position="548"/>
    </location>
</feature>
<feature type="transmembrane region" description="Helical" evidence="7">
    <location>
        <begin position="431"/>
        <end position="451"/>
    </location>
</feature>
<dbReference type="Proteomes" id="UP000620104">
    <property type="component" value="Unassembled WGS sequence"/>
</dbReference>
<feature type="transmembrane region" description="Helical" evidence="7">
    <location>
        <begin position="351"/>
        <end position="371"/>
    </location>
</feature>
<feature type="transmembrane region" description="Helical" evidence="7">
    <location>
        <begin position="489"/>
        <end position="516"/>
    </location>
</feature>
<keyword evidence="2" id="KW-0813">Transport</keyword>
<dbReference type="InterPro" id="IPR028036">
    <property type="entry name" value="DMAC1-like_dom"/>
</dbReference>
<dbReference type="EMBL" id="BLZA01000049">
    <property type="protein sequence ID" value="GHJ89780.1"/>
    <property type="molecule type" value="Genomic_DNA"/>
</dbReference>
<dbReference type="PROSITE" id="PS50850">
    <property type="entry name" value="MFS"/>
    <property type="match status" value="1"/>
</dbReference>